<evidence type="ECO:0000313" key="5">
    <source>
        <dbReference type="EMBL" id="MFC4105667.1"/>
    </source>
</evidence>
<feature type="region of interest" description="Disordered" evidence="2">
    <location>
        <begin position="293"/>
        <end position="312"/>
    </location>
</feature>
<keyword evidence="6" id="KW-1185">Reference proteome</keyword>
<dbReference type="PANTHER" id="PTHR31005:SF8">
    <property type="entry name" value="DUF4139 DOMAIN-CONTAINING PROTEIN"/>
    <property type="match status" value="1"/>
</dbReference>
<name>A0ABV8KI72_9ACTN</name>
<protein>
    <submittedName>
        <fullName evidence="5">Mucoidy inhibitor MuiA family protein</fullName>
    </submittedName>
</protein>
<reference evidence="6" key="1">
    <citation type="journal article" date="2019" name="Int. J. Syst. Evol. Microbiol.">
        <title>The Global Catalogue of Microorganisms (GCM) 10K type strain sequencing project: providing services to taxonomists for standard genome sequencing and annotation.</title>
        <authorList>
            <consortium name="The Broad Institute Genomics Platform"/>
            <consortium name="The Broad Institute Genome Sequencing Center for Infectious Disease"/>
            <person name="Wu L."/>
            <person name="Ma J."/>
        </authorList>
    </citation>
    <scope>NUCLEOTIDE SEQUENCE [LARGE SCALE GENOMIC DNA]</scope>
    <source>
        <strain evidence="6">2902at01</strain>
    </source>
</reference>
<dbReference type="InterPro" id="IPR037291">
    <property type="entry name" value="DUF4139"/>
</dbReference>
<evidence type="ECO:0000259" key="4">
    <source>
        <dbReference type="Pfam" id="PF13600"/>
    </source>
</evidence>
<dbReference type="RefSeq" id="WP_377542861.1">
    <property type="nucleotide sequence ID" value="NZ_JBHSBN010000003.1"/>
</dbReference>
<evidence type="ECO:0000256" key="1">
    <source>
        <dbReference type="SAM" id="Coils"/>
    </source>
</evidence>
<sequence length="537" mass="57389">MDTVQIEAPVVAVTVYVDRARVTRRGTVTLPAGQHRVGIGPLPLSLDRDSLRVGGSGPATVLGVDVSTRHQPRTTGERVADLERRRRAVAEEVAGLDDADAVERQRGEFLARLAERAGGTYARALAAGEAAPADVAAFADAVAGQLTDGRARQRELARRRTEATQELAALDREIQAAAGRRNPDQLTAEVTVAVEAAPDAAAEVELELTYLVTGASWQPSYDLRLVDETLTLTWFGMVSQRTGEDWPECDLQLSTARPAVAAQVPELSPWYLDRERPPPVPAAAPAMAAFGGGPVDEPGGPPPPGATRGTLGRAARPAAPAMKQGVAAVEQGVAAATYRPARAVAVPADGTAHRTTVAVLDLPAALDHVTVPVRSPEVHLRATVRNTSTHSLLPGPAAVFHGGDFVANTRLTSWAPGEETELALGLDDRVRVERELVRRGDTRAALGSTRRREVEYRTTVANHTPRPATVTVLDQLPVSRDESITVRETRLEPPPTERTDLGELTWRLPLPPAATAEITLAFRVDLPKNTPLTGWRE</sequence>
<feature type="domain" description="DUF4139" evidence="3">
    <location>
        <begin position="206"/>
        <end position="528"/>
    </location>
</feature>
<feature type="domain" description="DUF4140" evidence="4">
    <location>
        <begin position="13"/>
        <end position="110"/>
    </location>
</feature>
<feature type="coiled-coil region" evidence="1">
    <location>
        <begin position="153"/>
        <end position="180"/>
    </location>
</feature>
<gene>
    <name evidence="5" type="ORF">ACFOX0_06915</name>
</gene>
<evidence type="ECO:0000313" key="6">
    <source>
        <dbReference type="Proteomes" id="UP001595868"/>
    </source>
</evidence>
<proteinExistence type="predicted"/>
<dbReference type="Proteomes" id="UP001595868">
    <property type="component" value="Unassembled WGS sequence"/>
</dbReference>
<accession>A0ABV8KI72</accession>
<evidence type="ECO:0000259" key="3">
    <source>
        <dbReference type="Pfam" id="PF13598"/>
    </source>
</evidence>
<dbReference type="EMBL" id="JBHSBN010000003">
    <property type="protein sequence ID" value="MFC4105667.1"/>
    <property type="molecule type" value="Genomic_DNA"/>
</dbReference>
<dbReference type="Pfam" id="PF13600">
    <property type="entry name" value="DUF4140"/>
    <property type="match status" value="1"/>
</dbReference>
<dbReference type="InterPro" id="IPR025554">
    <property type="entry name" value="DUF4140"/>
</dbReference>
<dbReference type="NCBIfam" id="TIGR02231">
    <property type="entry name" value="mucoidy inhibitor MuiA family protein"/>
    <property type="match status" value="1"/>
</dbReference>
<dbReference type="Pfam" id="PF13598">
    <property type="entry name" value="DUF4139"/>
    <property type="match status" value="1"/>
</dbReference>
<keyword evidence="1" id="KW-0175">Coiled coil</keyword>
<dbReference type="PANTHER" id="PTHR31005">
    <property type="entry name" value="DUF4139 DOMAIN-CONTAINING PROTEIN"/>
    <property type="match status" value="1"/>
</dbReference>
<comment type="caution">
    <text evidence="5">The sequence shown here is derived from an EMBL/GenBank/DDBJ whole genome shotgun (WGS) entry which is preliminary data.</text>
</comment>
<evidence type="ECO:0000256" key="2">
    <source>
        <dbReference type="SAM" id="MobiDB-lite"/>
    </source>
</evidence>
<organism evidence="5 6">
    <name type="scientific">Micromonospora zhanjiangensis</name>
    <dbReference type="NCBI Taxonomy" id="1522057"/>
    <lineage>
        <taxon>Bacteria</taxon>
        <taxon>Bacillati</taxon>
        <taxon>Actinomycetota</taxon>
        <taxon>Actinomycetes</taxon>
        <taxon>Micromonosporales</taxon>
        <taxon>Micromonosporaceae</taxon>
        <taxon>Micromonospora</taxon>
    </lineage>
</organism>
<dbReference type="InterPro" id="IPR011935">
    <property type="entry name" value="CHP02231"/>
</dbReference>